<dbReference type="InterPro" id="IPR050267">
    <property type="entry name" value="Anti-sigma-factor_SerPK"/>
</dbReference>
<keyword evidence="1" id="KW-0418">Kinase</keyword>
<reference evidence="3" key="1">
    <citation type="submission" date="2022-10" db="EMBL/GenBank/DDBJ databases">
        <title>The complete genomes of actinobacterial strains from the NBC collection.</title>
        <authorList>
            <person name="Joergensen T.S."/>
            <person name="Alvarez Arevalo M."/>
            <person name="Sterndorff E.B."/>
            <person name="Faurdal D."/>
            <person name="Vuksanovic O."/>
            <person name="Mourched A.-S."/>
            <person name="Charusanti P."/>
            <person name="Shaw S."/>
            <person name="Blin K."/>
            <person name="Weber T."/>
        </authorList>
    </citation>
    <scope>NUCLEOTIDE SEQUENCE</scope>
    <source>
        <strain evidence="3">NBC_00254</strain>
    </source>
</reference>
<evidence type="ECO:0000313" key="3">
    <source>
        <dbReference type="EMBL" id="WUP74139.1"/>
    </source>
</evidence>
<dbReference type="GO" id="GO:0005524">
    <property type="term" value="F:ATP binding"/>
    <property type="evidence" value="ECO:0007669"/>
    <property type="project" value="UniProtKB-KW"/>
</dbReference>
<dbReference type="Proteomes" id="UP001432011">
    <property type="component" value="Chromosome"/>
</dbReference>
<dbReference type="Gene3D" id="3.30.565.10">
    <property type="entry name" value="Histidine kinase-like ATPase, C-terminal domain"/>
    <property type="match status" value="1"/>
</dbReference>
<dbReference type="PANTHER" id="PTHR35526:SF3">
    <property type="entry name" value="ANTI-SIGMA-F FACTOR RSBW"/>
    <property type="match status" value="1"/>
</dbReference>
<keyword evidence="3" id="KW-0067">ATP-binding</keyword>
<keyword evidence="3" id="KW-0547">Nucleotide-binding</keyword>
<dbReference type="CDD" id="cd16936">
    <property type="entry name" value="HATPase_RsbW-like"/>
    <property type="match status" value="1"/>
</dbReference>
<dbReference type="InterPro" id="IPR036890">
    <property type="entry name" value="HATPase_C_sf"/>
</dbReference>
<keyword evidence="1" id="KW-0723">Serine/threonine-protein kinase</keyword>
<dbReference type="RefSeq" id="WP_328709097.1">
    <property type="nucleotide sequence ID" value="NZ_CP108085.1"/>
</dbReference>
<dbReference type="PANTHER" id="PTHR35526">
    <property type="entry name" value="ANTI-SIGMA-F FACTOR RSBW-RELATED"/>
    <property type="match status" value="1"/>
</dbReference>
<organism evidence="3 4">
    <name type="scientific">Microbispora hainanensis</name>
    <dbReference type="NCBI Taxonomy" id="568844"/>
    <lineage>
        <taxon>Bacteria</taxon>
        <taxon>Bacillati</taxon>
        <taxon>Actinomycetota</taxon>
        <taxon>Actinomycetes</taxon>
        <taxon>Streptosporangiales</taxon>
        <taxon>Streptosporangiaceae</taxon>
        <taxon>Microbispora</taxon>
    </lineage>
</organism>
<sequence>MSPTTAALVHDYVLGELVDHFDFDLSGIAAPQSVARQQARTALSGRASREQIDDTVLVADELVGNALQHGYGVVSMTLDVYEKGVTVSVLDRGTDISAIPTAPSVDQVGNVENEGGRGLFLVAQFATAWMVQAVQGGKAVVAVFDLTGSAL</sequence>
<name>A0ABZ1SNV1_9ACTN</name>
<protein>
    <submittedName>
        <fullName evidence="3">ATP-binding protein</fullName>
    </submittedName>
</protein>
<evidence type="ECO:0000256" key="1">
    <source>
        <dbReference type="ARBA" id="ARBA00022527"/>
    </source>
</evidence>
<feature type="domain" description="Histidine kinase/HSP90-like ATPase" evidence="2">
    <location>
        <begin position="35"/>
        <end position="142"/>
    </location>
</feature>
<keyword evidence="4" id="KW-1185">Reference proteome</keyword>
<gene>
    <name evidence="3" type="ORF">OG913_32940</name>
</gene>
<evidence type="ECO:0000313" key="4">
    <source>
        <dbReference type="Proteomes" id="UP001432011"/>
    </source>
</evidence>
<dbReference type="EMBL" id="CP108085">
    <property type="protein sequence ID" value="WUP74139.1"/>
    <property type="molecule type" value="Genomic_DNA"/>
</dbReference>
<dbReference type="InterPro" id="IPR003594">
    <property type="entry name" value="HATPase_dom"/>
</dbReference>
<dbReference type="SUPFAM" id="SSF55874">
    <property type="entry name" value="ATPase domain of HSP90 chaperone/DNA topoisomerase II/histidine kinase"/>
    <property type="match status" value="1"/>
</dbReference>
<evidence type="ECO:0000259" key="2">
    <source>
        <dbReference type="Pfam" id="PF13581"/>
    </source>
</evidence>
<keyword evidence="1" id="KW-0808">Transferase</keyword>
<proteinExistence type="predicted"/>
<dbReference type="Pfam" id="PF13581">
    <property type="entry name" value="HATPase_c_2"/>
    <property type="match status" value="1"/>
</dbReference>
<accession>A0ABZ1SNV1</accession>